<dbReference type="Gene3D" id="3.40.50.300">
    <property type="entry name" value="P-loop containing nucleotide triphosphate hydrolases"/>
    <property type="match status" value="1"/>
</dbReference>
<dbReference type="FunFam" id="3.40.50.300:FF:000032">
    <property type="entry name" value="Export ABC transporter ATP-binding protein"/>
    <property type="match status" value="1"/>
</dbReference>
<evidence type="ECO:0000256" key="1">
    <source>
        <dbReference type="ARBA" id="ARBA00022448"/>
    </source>
</evidence>
<dbReference type="InterPro" id="IPR003593">
    <property type="entry name" value="AAA+_ATPase"/>
</dbReference>
<evidence type="ECO:0000313" key="5">
    <source>
        <dbReference type="EMBL" id="ARU63294.1"/>
    </source>
</evidence>
<dbReference type="RefSeq" id="WP_087458638.1">
    <property type="nucleotide sequence ID" value="NZ_CP021434.1"/>
</dbReference>
<dbReference type="KEGG" id="tum:CBW65_21640"/>
<evidence type="ECO:0000313" key="6">
    <source>
        <dbReference type="Proteomes" id="UP000195437"/>
    </source>
</evidence>
<reference evidence="6" key="1">
    <citation type="submission" date="2017-05" db="EMBL/GenBank/DDBJ databases">
        <authorList>
            <person name="Sung H."/>
        </authorList>
    </citation>
    <scope>NUCLEOTIDE SEQUENCE [LARGE SCALE GENOMIC DNA]</scope>
    <source>
        <strain evidence="6">AR23208</strain>
    </source>
</reference>
<keyword evidence="3" id="KW-0067">ATP-binding</keyword>
<dbReference type="InterPro" id="IPR017871">
    <property type="entry name" value="ABC_transporter-like_CS"/>
</dbReference>
<dbReference type="GO" id="GO:0098796">
    <property type="term" value="C:membrane protein complex"/>
    <property type="evidence" value="ECO:0007669"/>
    <property type="project" value="UniProtKB-ARBA"/>
</dbReference>
<organism evidence="5 6">
    <name type="scientific">Tumebacillus avium</name>
    <dbReference type="NCBI Taxonomy" id="1903704"/>
    <lineage>
        <taxon>Bacteria</taxon>
        <taxon>Bacillati</taxon>
        <taxon>Bacillota</taxon>
        <taxon>Bacilli</taxon>
        <taxon>Bacillales</taxon>
        <taxon>Alicyclobacillaceae</taxon>
        <taxon>Tumebacillus</taxon>
    </lineage>
</organism>
<dbReference type="SMART" id="SM00382">
    <property type="entry name" value="AAA"/>
    <property type="match status" value="1"/>
</dbReference>
<dbReference type="PROSITE" id="PS00211">
    <property type="entry name" value="ABC_TRANSPORTER_1"/>
    <property type="match status" value="1"/>
</dbReference>
<dbReference type="GO" id="GO:0016887">
    <property type="term" value="F:ATP hydrolysis activity"/>
    <property type="evidence" value="ECO:0007669"/>
    <property type="project" value="InterPro"/>
</dbReference>
<name>A0A1Y0IVC8_9BACL</name>
<dbReference type="Pfam" id="PF00005">
    <property type="entry name" value="ABC_tran"/>
    <property type="match status" value="1"/>
</dbReference>
<dbReference type="GO" id="GO:0005524">
    <property type="term" value="F:ATP binding"/>
    <property type="evidence" value="ECO:0007669"/>
    <property type="project" value="UniProtKB-KW"/>
</dbReference>
<keyword evidence="2" id="KW-0547">Nucleotide-binding</keyword>
<dbReference type="PANTHER" id="PTHR24220">
    <property type="entry name" value="IMPORT ATP-BINDING PROTEIN"/>
    <property type="match status" value="1"/>
</dbReference>
<feature type="domain" description="ABC transporter" evidence="4">
    <location>
        <begin position="2"/>
        <end position="220"/>
    </location>
</feature>
<keyword evidence="1" id="KW-0813">Transport</keyword>
<dbReference type="EMBL" id="CP021434">
    <property type="protein sequence ID" value="ARU63294.1"/>
    <property type="molecule type" value="Genomic_DNA"/>
</dbReference>
<dbReference type="GO" id="GO:0005886">
    <property type="term" value="C:plasma membrane"/>
    <property type="evidence" value="ECO:0007669"/>
    <property type="project" value="TreeGrafter"/>
</dbReference>
<dbReference type="OrthoDB" id="9802264at2"/>
<dbReference type="InterPro" id="IPR015854">
    <property type="entry name" value="ABC_transpr_LolD-like"/>
</dbReference>
<gene>
    <name evidence="5" type="ORF">CBW65_21640</name>
</gene>
<dbReference type="InterPro" id="IPR027417">
    <property type="entry name" value="P-loop_NTPase"/>
</dbReference>
<evidence type="ECO:0000256" key="3">
    <source>
        <dbReference type="ARBA" id="ARBA00022840"/>
    </source>
</evidence>
<dbReference type="AlphaFoldDB" id="A0A1Y0IVC8"/>
<evidence type="ECO:0000259" key="4">
    <source>
        <dbReference type="PROSITE" id="PS50893"/>
    </source>
</evidence>
<keyword evidence="6" id="KW-1185">Reference proteome</keyword>
<dbReference type="InterPro" id="IPR003439">
    <property type="entry name" value="ABC_transporter-like_ATP-bd"/>
</dbReference>
<dbReference type="InterPro" id="IPR017911">
    <property type="entry name" value="MacB-like_ATP-bd"/>
</dbReference>
<accession>A0A1Y0IVC8</accession>
<dbReference type="CDD" id="cd03255">
    <property type="entry name" value="ABC_MJ0796_LolCDE_FtsE"/>
    <property type="match status" value="1"/>
</dbReference>
<sequence length="220" mass="23853">MLKLTGVKKTYKSTQGFVRALRGVDLEIRDGDFLAVMGPSGSGKSTLLSIIGLLSAPTKGSVMIGGRETSGLRERERTKLRSEEIGFVFQFPSLVSTLNVRENVVLPKMLAGAVSDADHLRADELLELVGLGKRGEDRSYVLSGGEQRRVALARALMNDPRLLLADEPTGALDDETAAEMIDLLHTANTAGKTVVMVTHDKAMARRAHRLVQIRDGVMVE</sequence>
<proteinExistence type="predicted"/>
<protein>
    <recommendedName>
        <fullName evidence="4">ABC transporter domain-containing protein</fullName>
    </recommendedName>
</protein>
<dbReference type="Proteomes" id="UP000195437">
    <property type="component" value="Chromosome"/>
</dbReference>
<evidence type="ECO:0000256" key="2">
    <source>
        <dbReference type="ARBA" id="ARBA00022741"/>
    </source>
</evidence>
<dbReference type="GO" id="GO:0022857">
    <property type="term" value="F:transmembrane transporter activity"/>
    <property type="evidence" value="ECO:0007669"/>
    <property type="project" value="UniProtKB-ARBA"/>
</dbReference>
<dbReference type="SUPFAM" id="SSF52540">
    <property type="entry name" value="P-loop containing nucleoside triphosphate hydrolases"/>
    <property type="match status" value="1"/>
</dbReference>
<dbReference type="PROSITE" id="PS50893">
    <property type="entry name" value="ABC_TRANSPORTER_2"/>
    <property type="match status" value="1"/>
</dbReference>